<dbReference type="AlphaFoldDB" id="A0A9P5D3L4"/>
<dbReference type="Proteomes" id="UP000749293">
    <property type="component" value="Unassembled WGS sequence"/>
</dbReference>
<dbReference type="GeneID" id="55967980"/>
<reference evidence="2" key="1">
    <citation type="submission" date="2020-03" db="EMBL/GenBank/DDBJ databases">
        <title>Site-based positive gene gene selection in Geosmithia morbida across the United States reveals a broad range of putative effectors and factors for local host and environmental adapation.</title>
        <authorList>
            <person name="Onufrak A."/>
            <person name="Murdoch R.W."/>
            <person name="Gazis R."/>
            <person name="Huff M."/>
            <person name="Staton M."/>
            <person name="Klingeman W."/>
            <person name="Hadziabdic D."/>
        </authorList>
    </citation>
    <scope>NUCLEOTIDE SEQUENCE</scope>
    <source>
        <strain evidence="2">1262</strain>
    </source>
</reference>
<name>A0A9P5D3L4_9HYPO</name>
<feature type="compositionally biased region" description="Basic residues" evidence="1">
    <location>
        <begin position="44"/>
        <end position="56"/>
    </location>
</feature>
<organism evidence="2 3">
    <name type="scientific">Geosmithia morbida</name>
    <dbReference type="NCBI Taxonomy" id="1094350"/>
    <lineage>
        <taxon>Eukaryota</taxon>
        <taxon>Fungi</taxon>
        <taxon>Dikarya</taxon>
        <taxon>Ascomycota</taxon>
        <taxon>Pezizomycotina</taxon>
        <taxon>Sordariomycetes</taxon>
        <taxon>Hypocreomycetidae</taxon>
        <taxon>Hypocreales</taxon>
        <taxon>Bionectriaceae</taxon>
        <taxon>Geosmithia</taxon>
    </lineage>
</organism>
<protein>
    <submittedName>
        <fullName evidence="2">Conserved hypothetical, protein</fullName>
    </submittedName>
</protein>
<dbReference type="RefSeq" id="XP_035320562.1">
    <property type="nucleotide sequence ID" value="XM_035463731.1"/>
</dbReference>
<feature type="region of interest" description="Disordered" evidence="1">
    <location>
        <begin position="26"/>
        <end position="63"/>
    </location>
</feature>
<sequence length="160" mass="18269">MGPHGRGRPYVDYDYDYRLPDTYHHHGHHLSHRHHVDDDDDDHHHHHHHRPRHHTRAVKDTRPDEKINHAAKTALQSAAIEAVRVHGRPGKWNGEKGARVATAALGAAFTDAVTERPDDKHRIRHKVGDLAGAWIVNRAINGPVDDMGKKEGSRRRRSSY</sequence>
<gene>
    <name evidence="2" type="ORF">GMORB2_1750</name>
</gene>
<accession>A0A9P5D3L4</accession>
<dbReference type="EMBL" id="JAANYQ010000011">
    <property type="protein sequence ID" value="KAF4121910.1"/>
    <property type="molecule type" value="Genomic_DNA"/>
</dbReference>
<keyword evidence="3" id="KW-1185">Reference proteome</keyword>
<dbReference type="OrthoDB" id="5153366at2759"/>
<evidence type="ECO:0000313" key="2">
    <source>
        <dbReference type="EMBL" id="KAF4121910.1"/>
    </source>
</evidence>
<proteinExistence type="predicted"/>
<evidence type="ECO:0000313" key="3">
    <source>
        <dbReference type="Proteomes" id="UP000749293"/>
    </source>
</evidence>
<comment type="caution">
    <text evidence="2">The sequence shown here is derived from an EMBL/GenBank/DDBJ whole genome shotgun (WGS) entry which is preliminary data.</text>
</comment>
<evidence type="ECO:0000256" key="1">
    <source>
        <dbReference type="SAM" id="MobiDB-lite"/>
    </source>
</evidence>